<dbReference type="InterPro" id="IPR054384">
    <property type="entry name" value="SecDF_P1_head"/>
</dbReference>
<dbReference type="Pfam" id="PF21760">
    <property type="entry name" value="SecD_1st"/>
    <property type="match status" value="1"/>
</dbReference>
<dbReference type="InterPro" id="IPR005791">
    <property type="entry name" value="SecD"/>
</dbReference>
<gene>
    <name evidence="9 13" type="primary">secD</name>
    <name evidence="13" type="ORF">EHS13_11285</name>
</gene>
<dbReference type="PANTHER" id="PTHR30081">
    <property type="entry name" value="PROTEIN-EXPORT MEMBRANE PROTEIN SEC"/>
    <property type="match status" value="1"/>
</dbReference>
<dbReference type="SUPFAM" id="SSF82866">
    <property type="entry name" value="Multidrug efflux transporter AcrB transmembrane domain"/>
    <property type="match status" value="1"/>
</dbReference>
<sequence>MNGKKLFAFVFIVLIILATVIGTSPYFMKNIKLGLDLKGGFETLYVASAIDEGGVVTKESLKETAKSLLRRVDAQGIAEPEINPEGNDRIRVKIAGVTDQTKVREVLSKPSVLNFRGPDGKVVMDGGDFVPNGAKVEYEDGTRPIVAIKLKSAANFKRVTTELLGKQMGIYLDDVLKSNPNVGTVIDSDTATITGTFTIQEAKDLANTINLGALPLKLTEKYTQSVGATLGQKSLDDTIKASIIALVLIMIGVIAYYRVPGAIASFTLLTYTWMLLVVFDLLNATMTLPGIAAFVLGIGMAVDANIITYERIREELRSGKSIYSSLRAGSKTSFRTIIDSHVTILLAAAVLYFIGSGAIQGFALTLIFSVLVSLISNVFLSRVLLQLLVKSGVVNKPHYFGVKEAEINAL</sequence>
<evidence type="ECO:0000259" key="11">
    <source>
        <dbReference type="Pfam" id="PF21760"/>
    </source>
</evidence>
<dbReference type="RefSeq" id="WP_155700461.1">
    <property type="nucleotide sequence ID" value="NZ_CP034235.1"/>
</dbReference>
<dbReference type="Gene3D" id="3.30.70.3220">
    <property type="match status" value="1"/>
</dbReference>
<dbReference type="Gene3D" id="1.20.1640.10">
    <property type="entry name" value="Multidrug efflux transporter AcrB transmembrane domain"/>
    <property type="match status" value="1"/>
</dbReference>
<feature type="domain" description="Protein export membrane protein SecD/SecF C-terminal" evidence="10">
    <location>
        <begin position="221"/>
        <end position="389"/>
    </location>
</feature>
<accession>A0A6B8RI57</accession>
<keyword evidence="6 9" id="KW-1133">Transmembrane helix</keyword>
<evidence type="ECO:0000256" key="8">
    <source>
        <dbReference type="ARBA" id="ARBA00023136"/>
    </source>
</evidence>
<keyword evidence="2 9" id="KW-0813">Transport</keyword>
<dbReference type="NCBIfam" id="TIGR01129">
    <property type="entry name" value="secD"/>
    <property type="match status" value="1"/>
</dbReference>
<dbReference type="InterPro" id="IPR055344">
    <property type="entry name" value="SecD_SecF_C_bact"/>
</dbReference>
<comment type="similarity">
    <text evidence="9">Belongs to the SecD/SecF family. SecD subfamily.</text>
</comment>
<dbReference type="Pfam" id="PF22599">
    <property type="entry name" value="SecDF_P1_head"/>
    <property type="match status" value="1"/>
</dbReference>
<evidence type="ECO:0000313" key="13">
    <source>
        <dbReference type="EMBL" id="QGQ95424.1"/>
    </source>
</evidence>
<dbReference type="GO" id="GO:0005886">
    <property type="term" value="C:plasma membrane"/>
    <property type="evidence" value="ECO:0007669"/>
    <property type="project" value="UniProtKB-SubCell"/>
</dbReference>
<dbReference type="NCBIfam" id="TIGR00916">
    <property type="entry name" value="2A0604s01"/>
    <property type="match status" value="1"/>
</dbReference>
<evidence type="ECO:0000256" key="2">
    <source>
        <dbReference type="ARBA" id="ARBA00022448"/>
    </source>
</evidence>
<dbReference type="GO" id="GO:0065002">
    <property type="term" value="P:intracellular protein transmembrane transport"/>
    <property type="evidence" value="ECO:0007669"/>
    <property type="project" value="UniProtKB-UniRule"/>
</dbReference>
<dbReference type="InterPro" id="IPR048634">
    <property type="entry name" value="SecD_SecF_C"/>
</dbReference>
<dbReference type="GO" id="GO:0043952">
    <property type="term" value="P:protein transport by the Sec complex"/>
    <property type="evidence" value="ECO:0007669"/>
    <property type="project" value="UniProtKB-UniRule"/>
</dbReference>
<feature type="transmembrane region" description="Helical" evidence="9">
    <location>
        <begin position="333"/>
        <end position="355"/>
    </location>
</feature>
<feature type="transmembrane region" description="Helical" evidence="9">
    <location>
        <begin position="241"/>
        <end position="259"/>
    </location>
</feature>
<proteinExistence type="inferred from homology"/>
<name>A0A6B8RI57_9BACL</name>
<dbReference type="Pfam" id="PF02355">
    <property type="entry name" value="SecD_SecF_C"/>
    <property type="match status" value="1"/>
</dbReference>
<organism evidence="13 14">
    <name type="scientific">Paenibacillus psychroresistens</name>
    <dbReference type="NCBI Taxonomy" id="1778678"/>
    <lineage>
        <taxon>Bacteria</taxon>
        <taxon>Bacillati</taxon>
        <taxon>Bacillota</taxon>
        <taxon>Bacilli</taxon>
        <taxon>Bacillales</taxon>
        <taxon>Paenibacillaceae</taxon>
        <taxon>Paenibacillus</taxon>
    </lineage>
</organism>
<dbReference type="PANTHER" id="PTHR30081:SF1">
    <property type="entry name" value="PROTEIN TRANSLOCASE SUBUNIT SECD"/>
    <property type="match status" value="1"/>
</dbReference>
<evidence type="ECO:0000259" key="10">
    <source>
        <dbReference type="Pfam" id="PF02355"/>
    </source>
</evidence>
<feature type="domain" description="SecDF P1 head subdomain" evidence="12">
    <location>
        <begin position="122"/>
        <end position="215"/>
    </location>
</feature>
<dbReference type="KEGG" id="ppsc:EHS13_11285"/>
<dbReference type="InterPro" id="IPR022813">
    <property type="entry name" value="SecD/SecF_arch_bac"/>
</dbReference>
<dbReference type="EMBL" id="CP034235">
    <property type="protein sequence ID" value="QGQ95424.1"/>
    <property type="molecule type" value="Genomic_DNA"/>
</dbReference>
<dbReference type="GO" id="GO:0006605">
    <property type="term" value="P:protein targeting"/>
    <property type="evidence" value="ECO:0007669"/>
    <property type="project" value="UniProtKB-UniRule"/>
</dbReference>
<evidence type="ECO:0000259" key="12">
    <source>
        <dbReference type="Pfam" id="PF22599"/>
    </source>
</evidence>
<dbReference type="GO" id="GO:0015450">
    <property type="term" value="F:protein-transporting ATPase activity"/>
    <property type="evidence" value="ECO:0007669"/>
    <property type="project" value="InterPro"/>
</dbReference>
<evidence type="ECO:0000256" key="1">
    <source>
        <dbReference type="ARBA" id="ARBA00004651"/>
    </source>
</evidence>
<keyword evidence="3 9" id="KW-1003">Cell membrane</keyword>
<comment type="subunit">
    <text evidence="9">Forms a complex with SecF. Part of the essential Sec protein translocation apparatus which comprises SecA, SecYEG and auxiliary proteins SecDF. Other proteins may also be involved.</text>
</comment>
<keyword evidence="7 9" id="KW-0811">Translocation</keyword>
<dbReference type="OrthoDB" id="9805019at2"/>
<dbReference type="Proteomes" id="UP000426246">
    <property type="component" value="Chromosome"/>
</dbReference>
<keyword evidence="4 9" id="KW-0812">Transmembrane</keyword>
<comment type="subcellular location">
    <subcellularLocation>
        <location evidence="1 9">Cell membrane</location>
        <topology evidence="1 9">Multi-pass membrane protein</topology>
    </subcellularLocation>
</comment>
<comment type="caution">
    <text evidence="9">Lacks conserved residue(s) required for the propagation of feature annotation.</text>
</comment>
<keyword evidence="14" id="KW-1185">Reference proteome</keyword>
<feature type="transmembrane region" description="Helical" evidence="9">
    <location>
        <begin position="291"/>
        <end position="312"/>
    </location>
</feature>
<keyword evidence="8 9" id="KW-0472">Membrane</keyword>
<feature type="transmembrane region" description="Helical" evidence="9">
    <location>
        <begin position="361"/>
        <end position="380"/>
    </location>
</feature>
<dbReference type="HAMAP" id="MF_01463_B">
    <property type="entry name" value="SecD_B"/>
    <property type="match status" value="1"/>
</dbReference>
<dbReference type="InterPro" id="IPR048631">
    <property type="entry name" value="SecD_1st"/>
</dbReference>
<evidence type="ECO:0000256" key="5">
    <source>
        <dbReference type="ARBA" id="ARBA00022927"/>
    </source>
</evidence>
<dbReference type="AlphaFoldDB" id="A0A6B8RI57"/>
<keyword evidence="5 9" id="KW-0653">Protein transport</keyword>
<evidence type="ECO:0000256" key="7">
    <source>
        <dbReference type="ARBA" id="ARBA00023010"/>
    </source>
</evidence>
<evidence type="ECO:0000313" key="14">
    <source>
        <dbReference type="Proteomes" id="UP000426246"/>
    </source>
</evidence>
<feature type="domain" description="Protein translocase subunit SecDF P1" evidence="11">
    <location>
        <begin position="64"/>
        <end position="119"/>
    </location>
</feature>
<reference evidence="14" key="1">
    <citation type="submission" date="2018-11" db="EMBL/GenBank/DDBJ databases">
        <title>Complete genome sequence of Paenibacillus sp. ML311-T8.</title>
        <authorList>
            <person name="Nam Y.-D."/>
            <person name="Kang J."/>
            <person name="Chung W.-H."/>
            <person name="Park Y.S."/>
        </authorList>
    </citation>
    <scope>NUCLEOTIDE SEQUENCE [LARGE SCALE GENOMIC DNA]</scope>
    <source>
        <strain evidence="14">ML311-T8</strain>
    </source>
</reference>
<dbReference type="FunFam" id="1.20.1640.10:FF:000004">
    <property type="entry name" value="Protein translocase subunit SecD"/>
    <property type="match status" value="1"/>
</dbReference>
<evidence type="ECO:0000256" key="6">
    <source>
        <dbReference type="ARBA" id="ARBA00022989"/>
    </source>
</evidence>
<evidence type="ECO:0000256" key="9">
    <source>
        <dbReference type="HAMAP-Rule" id="MF_01463"/>
    </source>
</evidence>
<evidence type="ECO:0000256" key="4">
    <source>
        <dbReference type="ARBA" id="ARBA00022692"/>
    </source>
</evidence>
<evidence type="ECO:0000256" key="3">
    <source>
        <dbReference type="ARBA" id="ARBA00022475"/>
    </source>
</evidence>
<comment type="function">
    <text evidence="9">Part of the Sec protein translocase complex. Interacts with the SecYEG preprotein conducting channel. SecDF uses the proton motive force (PMF) to complete protein translocation after the ATP-dependent function of SecA.</text>
</comment>
<protein>
    <recommendedName>
        <fullName evidence="9">Protein translocase subunit SecD</fullName>
    </recommendedName>
</protein>